<dbReference type="Gene3D" id="3.40.50.300">
    <property type="entry name" value="P-loop containing nucleotide triphosphate hydrolases"/>
    <property type="match status" value="2"/>
</dbReference>
<dbReference type="InterPro" id="IPR001650">
    <property type="entry name" value="Helicase_C-like"/>
</dbReference>
<dbReference type="Proteomes" id="UP000253490">
    <property type="component" value="Unassembled WGS sequence"/>
</dbReference>
<evidence type="ECO:0000313" key="5">
    <source>
        <dbReference type="Proteomes" id="UP000253490"/>
    </source>
</evidence>
<comment type="caution">
    <text evidence="4">The sequence shown here is derived from an EMBL/GenBank/DDBJ whole genome shotgun (WGS) entry which is preliminary data.</text>
</comment>
<reference evidence="4 5" key="1">
    <citation type="submission" date="2018-06" db="EMBL/GenBank/DDBJ databases">
        <title>Genomic Encyclopedia of Type Strains, Phase IV (KMG-IV): sequencing the most valuable type-strain genomes for metagenomic binning, comparative biology and taxonomic classification.</title>
        <authorList>
            <person name="Goeker M."/>
        </authorList>
    </citation>
    <scope>NUCLEOTIDE SEQUENCE [LARGE SCALE GENOMIC DNA]</scope>
    <source>
        <strain evidence="4 5">DSM 22112</strain>
    </source>
</reference>
<evidence type="ECO:0000256" key="1">
    <source>
        <dbReference type="SAM" id="Coils"/>
    </source>
</evidence>
<protein>
    <submittedName>
        <fullName evidence="4">Type I restriction enzyme R subunit</fullName>
    </submittedName>
</protein>
<gene>
    <name evidence="4" type="ORF">DES36_11621</name>
</gene>
<dbReference type="GO" id="GO:0009307">
    <property type="term" value="P:DNA restriction-modification system"/>
    <property type="evidence" value="ECO:0007669"/>
    <property type="project" value="UniProtKB-KW"/>
</dbReference>
<feature type="domain" description="Helicase C-terminal" evidence="3">
    <location>
        <begin position="588"/>
        <end position="775"/>
    </location>
</feature>
<evidence type="ECO:0000259" key="3">
    <source>
        <dbReference type="PROSITE" id="PS51194"/>
    </source>
</evidence>
<dbReference type="AlphaFoldDB" id="A0A366I1D5"/>
<dbReference type="InterPro" id="IPR025285">
    <property type="entry name" value="DUF4145"/>
</dbReference>
<dbReference type="GO" id="GO:0005829">
    <property type="term" value="C:cytosol"/>
    <property type="evidence" value="ECO:0007669"/>
    <property type="project" value="TreeGrafter"/>
</dbReference>
<dbReference type="OrthoDB" id="9758243at2"/>
<dbReference type="PANTHER" id="PTHR47396:SF1">
    <property type="entry name" value="ATP-DEPENDENT HELICASE IRC3-RELATED"/>
    <property type="match status" value="1"/>
</dbReference>
<keyword evidence="5" id="KW-1185">Reference proteome</keyword>
<dbReference type="PROSITE" id="PS51194">
    <property type="entry name" value="HELICASE_CTER"/>
    <property type="match status" value="1"/>
</dbReference>
<dbReference type="RefSeq" id="WP_113921326.1">
    <property type="nucleotide sequence ID" value="NZ_QNRX01000016.1"/>
</dbReference>
<dbReference type="GO" id="GO:0009035">
    <property type="term" value="F:type I site-specific deoxyribonuclease activity"/>
    <property type="evidence" value="ECO:0007669"/>
    <property type="project" value="UniProtKB-EC"/>
</dbReference>
<dbReference type="CDD" id="cd18032">
    <property type="entry name" value="DEXHc_RE_I_III_res"/>
    <property type="match status" value="1"/>
</dbReference>
<dbReference type="SUPFAM" id="SSF52540">
    <property type="entry name" value="P-loop containing nucleoside triphosphate hydrolases"/>
    <property type="match status" value="2"/>
</dbReference>
<dbReference type="Pfam" id="PF04313">
    <property type="entry name" value="HSDR_N"/>
    <property type="match status" value="1"/>
</dbReference>
<dbReference type="PROSITE" id="PS51192">
    <property type="entry name" value="HELICASE_ATP_BIND_1"/>
    <property type="match status" value="1"/>
</dbReference>
<evidence type="ECO:0000259" key="2">
    <source>
        <dbReference type="PROSITE" id="PS51192"/>
    </source>
</evidence>
<evidence type="ECO:0000313" key="4">
    <source>
        <dbReference type="EMBL" id="RBP60364.1"/>
    </source>
</evidence>
<dbReference type="Pfam" id="PF00271">
    <property type="entry name" value="Helicase_C"/>
    <property type="match status" value="1"/>
</dbReference>
<dbReference type="InterPro" id="IPR006935">
    <property type="entry name" value="Helicase/UvrB_N"/>
</dbReference>
<accession>A0A366I1D5</accession>
<dbReference type="InterPro" id="IPR050742">
    <property type="entry name" value="Helicase_Restrict-Modif_Enz"/>
</dbReference>
<dbReference type="Pfam" id="PF04851">
    <property type="entry name" value="ResIII"/>
    <property type="match status" value="1"/>
</dbReference>
<dbReference type="CDD" id="cd18799">
    <property type="entry name" value="SF2_C_EcoAI-like"/>
    <property type="match status" value="1"/>
</dbReference>
<feature type="coiled-coil region" evidence="1">
    <location>
        <begin position="143"/>
        <end position="192"/>
    </location>
</feature>
<sequence length="1107" mass="129261">MCYNFDFLKKEEKYKDFTYACIEAEKSLVVSYASTVILARRALELAVKWVFSYDEELDAPYQDNLASLIHDYHFKGIIDTKLFPMIIYIQKLGNKAVHSATPISRDQAVLALRNLFEFISWIDYCYSDEYEEITFDESLLGDNEKERKTRDELKNLYERLGSKDRKLEEIIKENETLRRENAAKRVDNKKNRDFKVDEISEFKTRKMYIDLEIELSGWIIGKDCLEEVEVDGMPNQSGIGFVDYVLYADNGKPLAVIEAKKTSVSPRMGQMQAQRYADCLEKEHKFRPMIFYTNGFEYYLWDDRSYPERLVSGIYTKEELEWLHFKRQNKSSLKDPVINDAITNRHYQKMAITAVCDTLDKGNRRALLVMATGSGKTRTAISIVDVLIKRGWIKNILFLADRTALVKQAKKNFKALLPELSLCNLLDSKDNPESRMIFSTYPTMMNAIDDVKNRRDQKLFTSGHFDLIIIDESHRSIYKKYQEIFNYFDAILLGLTATPKSDLDKNTYTIFELENNVPTYAYELGEAIEDEYLVPYHTIETKMKFLEQGIHYDDLTEEEKEMFEETFDDDVKDISGEALNSFLFNANTIDTVIQELMEKGLKVEGGDKLGKTIIFAKNKKHADFIVKRFNALYPEYKGDFAKPVYTGINYVESTMDDFELKNKLPQIAVSVDMLDTGIDIPEILNLVFFKKVRSKTKFWQMIGRGTRLCEDLYGVGIDKESFRIFDYCGNFEFFRTNKNGKEAKMMKSLTENIFNIRIGIIKELQNLDYQTDDYMDHRKSLIEVILKEVKAVDETKFNVRMKLQYLHKFNQESAFESLTDADVRELEEHVAPLVPAIDDDELAKRFDYLMYTIEYADLKRVPASKPKNRVVTTAEKLTFKGSIDKVKKQEALIYKVQTNEYWEEADIFDHEEVREAFRELIKFLDSKSGEIYYTNFTDEIMESKENEGEYSVNDMQSYKKKVNKYLMEHQNDLVIYKLRNNNPLTEDDIKYLEKVLWQELGTKDDYFKEFGDEPLLKLVSKIVGLNPQAANEVFSEFLSDESLNINQMEFVKLVVHYMIKNGSLDKRVLNEHPFNKRGNVMNLFDGKIDVAKRIISAIDQINGRLSV</sequence>
<feature type="domain" description="Helicase ATP-binding" evidence="2">
    <location>
        <begin position="357"/>
        <end position="517"/>
    </location>
</feature>
<dbReference type="Pfam" id="PF08463">
    <property type="entry name" value="EcoEI_R_C"/>
    <property type="match status" value="1"/>
</dbReference>
<dbReference type="Gene3D" id="3.90.1570.30">
    <property type="match status" value="1"/>
</dbReference>
<dbReference type="SMART" id="SM00487">
    <property type="entry name" value="DEXDc"/>
    <property type="match status" value="1"/>
</dbReference>
<organism evidence="4 5">
    <name type="scientific">Alkalibaculum bacchi</name>
    <dbReference type="NCBI Taxonomy" id="645887"/>
    <lineage>
        <taxon>Bacteria</taxon>
        <taxon>Bacillati</taxon>
        <taxon>Bacillota</taxon>
        <taxon>Clostridia</taxon>
        <taxon>Eubacteriales</taxon>
        <taxon>Eubacteriaceae</taxon>
        <taxon>Alkalibaculum</taxon>
    </lineage>
</organism>
<proteinExistence type="predicted"/>
<dbReference type="InterPro" id="IPR027417">
    <property type="entry name" value="P-loop_NTPase"/>
</dbReference>
<dbReference type="GO" id="GO:0003677">
    <property type="term" value="F:DNA binding"/>
    <property type="evidence" value="ECO:0007669"/>
    <property type="project" value="UniProtKB-KW"/>
</dbReference>
<dbReference type="GO" id="GO:0005524">
    <property type="term" value="F:ATP binding"/>
    <property type="evidence" value="ECO:0007669"/>
    <property type="project" value="UniProtKB-KW"/>
</dbReference>
<name>A0A366I1D5_9FIRM</name>
<dbReference type="InterPro" id="IPR013670">
    <property type="entry name" value="EcoEI_R_C_dom"/>
</dbReference>
<dbReference type="EMBL" id="QNRX01000016">
    <property type="protein sequence ID" value="RBP60364.1"/>
    <property type="molecule type" value="Genomic_DNA"/>
</dbReference>
<keyword evidence="1" id="KW-0175">Coiled coil</keyword>
<dbReference type="InterPro" id="IPR014001">
    <property type="entry name" value="Helicase_ATP-bd"/>
</dbReference>
<dbReference type="Pfam" id="PF13643">
    <property type="entry name" value="DUF4145"/>
    <property type="match status" value="1"/>
</dbReference>
<dbReference type="PANTHER" id="PTHR47396">
    <property type="entry name" value="TYPE I RESTRICTION ENZYME ECOKI R PROTEIN"/>
    <property type="match status" value="1"/>
</dbReference>
<dbReference type="InterPro" id="IPR007409">
    <property type="entry name" value="Restrct_endonuc_type1_HsdR_N"/>
</dbReference>